<dbReference type="PANTHER" id="PTHR47396:SF1">
    <property type="entry name" value="ATP-DEPENDENT HELICASE IRC3-RELATED"/>
    <property type="match status" value="1"/>
</dbReference>
<name>A0A932YX83_9BACT</name>
<organism evidence="4 5">
    <name type="scientific">Candidatus Sungiibacteriota bacterium</name>
    <dbReference type="NCBI Taxonomy" id="2750080"/>
    <lineage>
        <taxon>Bacteria</taxon>
        <taxon>Candidatus Sungiibacteriota</taxon>
    </lineage>
</organism>
<gene>
    <name evidence="4" type="ORF">HY473_01375</name>
</gene>
<sequence>MVRLYTYQSKAVRAIDTWLKTHATALMVMATGLGKTITIAWWARKHVRRGKKVLFLCHDTGILAQAMLEFRKVMGENVQFGEFHGQRHTHQEADVLFASLKSTHIHWRQFTKDAFDIVIVDESHHSQAATYKRAITRFTPQYLVGMTGTPDRMDPKDIRDIFGPEVVNITFEQAVAQALVPPFEYHVMTDNLNDQALTDIARTEAGVTRRVSLKEINETVFVRMRDAEVARQILERSAKTIVFCESIRHLEHFQPFLPGSGVVHSKQSARKNAEALEAFRRNEIRRILAVNKLNEGIDVPDAELIVFYRATESNIIFRQQLGRGARGKAFIVLDFAANIYRVLAVREMAEAIQAEVGDARKPRRDALALEGKGFKFHFTQEQLSALETIERITAPRYETWQEASRSAIRHGITSQADYYKRCRNVDPRLPQNPYQSYPDFPGFRIFLGREVPTKYPTWQEASRVAIAAGIKSSFEYQKRYRSVDTRLPSSPQTYYKDFPGWYSFLGKEKPTFYPTWQEASKAAVAVGIKTSTEYGARRKYVDARLPCAPYMHYKDFPGWEIFLRTSKYPTWQEASRVAVAAGIKSRPEYQKRYRSIDTRLPAVPRQRYPDFPGWDIFLKRVGKYPTWQEASRVAVAAGIKSGSEYQKRYRSVDTRLPSDPRCYKDFPGWDIFLKKVGKYPTWQEASRVAVAAGISSTPEYTRRYRAVDVRLPSNPCDHYADFPDWYIFFGKKRPKKRREKTTEK</sequence>
<dbReference type="SMART" id="SM00490">
    <property type="entry name" value="HELICc"/>
    <property type="match status" value="1"/>
</dbReference>
<protein>
    <submittedName>
        <fullName evidence="4">DEAD/DEAH box helicase family protein</fullName>
    </submittedName>
</protein>
<evidence type="ECO:0000259" key="3">
    <source>
        <dbReference type="PROSITE" id="PS51194"/>
    </source>
</evidence>
<dbReference type="PANTHER" id="PTHR47396">
    <property type="entry name" value="TYPE I RESTRICTION ENZYME ECOKI R PROTEIN"/>
    <property type="match status" value="1"/>
</dbReference>
<proteinExistence type="predicted"/>
<keyword evidence="4" id="KW-0547">Nucleotide-binding</keyword>
<keyword evidence="4" id="KW-0347">Helicase</keyword>
<keyword evidence="1" id="KW-0812">Transmembrane</keyword>
<dbReference type="GO" id="GO:0016787">
    <property type="term" value="F:hydrolase activity"/>
    <property type="evidence" value="ECO:0007669"/>
    <property type="project" value="InterPro"/>
</dbReference>
<dbReference type="GO" id="GO:0003677">
    <property type="term" value="F:DNA binding"/>
    <property type="evidence" value="ECO:0007669"/>
    <property type="project" value="InterPro"/>
</dbReference>
<evidence type="ECO:0000259" key="2">
    <source>
        <dbReference type="PROSITE" id="PS51192"/>
    </source>
</evidence>
<dbReference type="EMBL" id="JACQMI010000011">
    <property type="protein sequence ID" value="MBI4132735.1"/>
    <property type="molecule type" value="Genomic_DNA"/>
</dbReference>
<dbReference type="GO" id="GO:0004386">
    <property type="term" value="F:helicase activity"/>
    <property type="evidence" value="ECO:0007669"/>
    <property type="project" value="UniProtKB-KW"/>
</dbReference>
<dbReference type="SMART" id="SM00487">
    <property type="entry name" value="DEXDc"/>
    <property type="match status" value="1"/>
</dbReference>
<dbReference type="Proteomes" id="UP000756703">
    <property type="component" value="Unassembled WGS sequence"/>
</dbReference>
<dbReference type="InterPro" id="IPR027417">
    <property type="entry name" value="P-loop_NTPase"/>
</dbReference>
<dbReference type="InterPro" id="IPR028229">
    <property type="entry name" value="Integrase_rpt"/>
</dbReference>
<dbReference type="InterPro" id="IPR014001">
    <property type="entry name" value="Helicase_ATP-bd"/>
</dbReference>
<dbReference type="GO" id="GO:0005829">
    <property type="term" value="C:cytosol"/>
    <property type="evidence" value="ECO:0007669"/>
    <property type="project" value="TreeGrafter"/>
</dbReference>
<dbReference type="GO" id="GO:0005524">
    <property type="term" value="F:ATP binding"/>
    <property type="evidence" value="ECO:0007669"/>
    <property type="project" value="InterPro"/>
</dbReference>
<keyword evidence="1" id="KW-0472">Membrane</keyword>
<feature type="domain" description="Helicase C-terminal" evidence="3">
    <location>
        <begin position="229"/>
        <end position="368"/>
    </location>
</feature>
<dbReference type="InterPro" id="IPR050742">
    <property type="entry name" value="Helicase_Restrict-Modif_Enz"/>
</dbReference>
<feature type="domain" description="Helicase ATP-binding" evidence="2">
    <location>
        <begin position="16"/>
        <end position="168"/>
    </location>
</feature>
<dbReference type="PROSITE" id="PS51194">
    <property type="entry name" value="HELICASE_CTER"/>
    <property type="match status" value="1"/>
</dbReference>
<evidence type="ECO:0000256" key="1">
    <source>
        <dbReference type="SAM" id="Phobius"/>
    </source>
</evidence>
<keyword evidence="4" id="KW-0378">Hydrolase</keyword>
<feature type="transmembrane region" description="Helical" evidence="1">
    <location>
        <begin position="23"/>
        <end position="43"/>
    </location>
</feature>
<evidence type="ECO:0000313" key="5">
    <source>
        <dbReference type="Proteomes" id="UP000756703"/>
    </source>
</evidence>
<accession>A0A932YX83</accession>
<keyword evidence="1" id="KW-1133">Transmembrane helix</keyword>
<reference evidence="4" key="1">
    <citation type="submission" date="2020-07" db="EMBL/GenBank/DDBJ databases">
        <title>Huge and variable diversity of episymbiotic CPR bacteria and DPANN archaea in groundwater ecosystems.</title>
        <authorList>
            <person name="He C.Y."/>
            <person name="Keren R."/>
            <person name="Whittaker M."/>
            <person name="Farag I.F."/>
            <person name="Doudna J."/>
            <person name="Cate J.H.D."/>
            <person name="Banfield J.F."/>
        </authorList>
    </citation>
    <scope>NUCLEOTIDE SEQUENCE</scope>
    <source>
        <strain evidence="4">NC_groundwater_1225_Ag_S-0.1um_56_177</strain>
    </source>
</reference>
<dbReference type="PROSITE" id="PS51192">
    <property type="entry name" value="HELICASE_ATP_BIND_1"/>
    <property type="match status" value="1"/>
</dbReference>
<keyword evidence="4" id="KW-0067">ATP-binding</keyword>
<dbReference type="InterPro" id="IPR001650">
    <property type="entry name" value="Helicase_C-like"/>
</dbReference>
<dbReference type="Pfam" id="PF04851">
    <property type="entry name" value="ResIII"/>
    <property type="match status" value="1"/>
</dbReference>
<evidence type="ECO:0000313" key="4">
    <source>
        <dbReference type="EMBL" id="MBI4132735.1"/>
    </source>
</evidence>
<comment type="caution">
    <text evidence="4">The sequence shown here is derived from an EMBL/GenBank/DDBJ whole genome shotgun (WGS) entry which is preliminary data.</text>
</comment>
<dbReference type="Pfam" id="PF00271">
    <property type="entry name" value="Helicase_C"/>
    <property type="match status" value="1"/>
</dbReference>
<dbReference type="SUPFAM" id="SSF52540">
    <property type="entry name" value="P-loop containing nucleoside triphosphate hydrolases"/>
    <property type="match status" value="1"/>
</dbReference>
<dbReference type="Pfam" id="PF14882">
    <property type="entry name" value="INT_rpt"/>
    <property type="match status" value="5"/>
</dbReference>
<dbReference type="InterPro" id="IPR006935">
    <property type="entry name" value="Helicase/UvrB_N"/>
</dbReference>
<dbReference type="AlphaFoldDB" id="A0A932YX83"/>
<dbReference type="Gene3D" id="3.40.50.300">
    <property type="entry name" value="P-loop containing nucleotide triphosphate hydrolases"/>
    <property type="match status" value="2"/>
</dbReference>